<dbReference type="PANTHER" id="PTHR43711:SF1">
    <property type="entry name" value="HISTIDINE KINASE 1"/>
    <property type="match status" value="1"/>
</dbReference>
<dbReference type="CDD" id="cd00082">
    <property type="entry name" value="HisKA"/>
    <property type="match status" value="1"/>
</dbReference>
<dbReference type="InterPro" id="IPR003594">
    <property type="entry name" value="HATPase_dom"/>
</dbReference>
<organism evidence="13 14">
    <name type="scientific">Trichlorobacter thiogenes</name>
    <dbReference type="NCBI Taxonomy" id="115783"/>
    <lineage>
        <taxon>Bacteria</taxon>
        <taxon>Pseudomonadati</taxon>
        <taxon>Thermodesulfobacteriota</taxon>
        <taxon>Desulfuromonadia</taxon>
        <taxon>Geobacterales</taxon>
        <taxon>Geobacteraceae</taxon>
        <taxon>Trichlorobacter</taxon>
    </lineage>
</organism>
<accession>A0A1T4RDN4</accession>
<keyword evidence="4" id="KW-1003">Cell membrane</keyword>
<proteinExistence type="predicted"/>
<dbReference type="CDD" id="cd00075">
    <property type="entry name" value="HATPase"/>
    <property type="match status" value="1"/>
</dbReference>
<dbReference type="Gene3D" id="3.30.565.10">
    <property type="entry name" value="Histidine kinase-like ATPase, C-terminal domain"/>
    <property type="match status" value="1"/>
</dbReference>
<evidence type="ECO:0000256" key="4">
    <source>
        <dbReference type="ARBA" id="ARBA00022475"/>
    </source>
</evidence>
<dbReference type="PANTHER" id="PTHR43711">
    <property type="entry name" value="TWO-COMPONENT HISTIDINE KINASE"/>
    <property type="match status" value="1"/>
</dbReference>
<dbReference type="SMART" id="SM00388">
    <property type="entry name" value="HisKA"/>
    <property type="match status" value="1"/>
</dbReference>
<dbReference type="Gene3D" id="1.10.287.130">
    <property type="match status" value="1"/>
</dbReference>
<dbReference type="FunFam" id="3.30.565.10:FF:000023">
    <property type="entry name" value="PAS domain-containing sensor histidine kinase"/>
    <property type="match status" value="1"/>
</dbReference>
<dbReference type="InterPro" id="IPR003661">
    <property type="entry name" value="HisK_dim/P_dom"/>
</dbReference>
<dbReference type="EC" id="2.7.13.3" evidence="3"/>
<evidence type="ECO:0000256" key="11">
    <source>
        <dbReference type="ARBA" id="ARBA00023136"/>
    </source>
</evidence>
<reference evidence="14" key="1">
    <citation type="submission" date="2017-02" db="EMBL/GenBank/DDBJ databases">
        <authorList>
            <person name="Varghese N."/>
            <person name="Submissions S."/>
        </authorList>
    </citation>
    <scope>NUCLEOTIDE SEQUENCE [LARGE SCALE GENOMIC DNA]</scope>
    <source>
        <strain evidence="14">ATCC BAA-34</strain>
    </source>
</reference>
<keyword evidence="14" id="KW-1185">Reference proteome</keyword>
<evidence type="ECO:0000256" key="2">
    <source>
        <dbReference type="ARBA" id="ARBA00004236"/>
    </source>
</evidence>
<dbReference type="SUPFAM" id="SSF55874">
    <property type="entry name" value="ATPase domain of HSP90 chaperone/DNA topoisomerase II/histidine kinase"/>
    <property type="match status" value="1"/>
</dbReference>
<dbReference type="STRING" id="115783.SAMN02745119_02815"/>
<dbReference type="InterPro" id="IPR036097">
    <property type="entry name" value="HisK_dim/P_sf"/>
</dbReference>
<sequence>MQNLTDEQLVEELKFRLDQSRKSLNDLSVVNRKLVEMNRKLEESEALKSNFLSNIRNEINNPLNAIIGLASQLASIVKKPDVSELVTMIFSEAFHLDFQLRNIFVAAELEAGEAMPSIEHVDVTSVVRGVLENFSAHAADKQVSVRLSLAGAVSENPLYFPTDAQKLQVVVANLVANAIEFSRPGSEVFVVLDQVKGGLMIQVQDQGIGIAEADLKRIFDRFVQLDSGPTRAHLGHGLGLSVVRSLIDLLQGEIQVSSTPGVGSLFTVMLPKASYEADGITFAEGGNLFLFDQMDEK</sequence>
<evidence type="ECO:0000256" key="10">
    <source>
        <dbReference type="ARBA" id="ARBA00023012"/>
    </source>
</evidence>
<name>A0A1T4RDN4_9BACT</name>
<dbReference type="Pfam" id="PF02518">
    <property type="entry name" value="HATPase_c"/>
    <property type="match status" value="1"/>
</dbReference>
<comment type="catalytic activity">
    <reaction evidence="1">
        <text>ATP + protein L-histidine = ADP + protein N-phospho-L-histidine.</text>
        <dbReference type="EC" id="2.7.13.3"/>
    </reaction>
</comment>
<evidence type="ECO:0000256" key="8">
    <source>
        <dbReference type="ARBA" id="ARBA00022777"/>
    </source>
</evidence>
<evidence type="ECO:0000256" key="9">
    <source>
        <dbReference type="ARBA" id="ARBA00022840"/>
    </source>
</evidence>
<evidence type="ECO:0000256" key="5">
    <source>
        <dbReference type="ARBA" id="ARBA00022553"/>
    </source>
</evidence>
<protein>
    <recommendedName>
        <fullName evidence="3">histidine kinase</fullName>
        <ecNumber evidence="3">2.7.13.3</ecNumber>
    </recommendedName>
</protein>
<evidence type="ECO:0000256" key="3">
    <source>
        <dbReference type="ARBA" id="ARBA00012438"/>
    </source>
</evidence>
<dbReference type="PRINTS" id="PR00344">
    <property type="entry name" value="BCTRLSENSOR"/>
</dbReference>
<keyword evidence="8 13" id="KW-0418">Kinase</keyword>
<dbReference type="InterPro" id="IPR005467">
    <property type="entry name" value="His_kinase_dom"/>
</dbReference>
<dbReference type="PROSITE" id="PS50109">
    <property type="entry name" value="HIS_KIN"/>
    <property type="match status" value="1"/>
</dbReference>
<keyword evidence="5" id="KW-0597">Phosphoprotein</keyword>
<feature type="domain" description="Histidine kinase" evidence="12">
    <location>
        <begin position="54"/>
        <end position="274"/>
    </location>
</feature>
<evidence type="ECO:0000313" key="14">
    <source>
        <dbReference type="Proteomes" id="UP000190102"/>
    </source>
</evidence>
<keyword evidence="9" id="KW-0067">ATP-binding</keyword>
<dbReference type="SMART" id="SM00387">
    <property type="entry name" value="HATPase_c"/>
    <property type="match status" value="1"/>
</dbReference>
<keyword evidence="6" id="KW-0808">Transferase</keyword>
<dbReference type="GO" id="GO:0005886">
    <property type="term" value="C:plasma membrane"/>
    <property type="evidence" value="ECO:0007669"/>
    <property type="project" value="UniProtKB-SubCell"/>
</dbReference>
<comment type="subcellular location">
    <subcellularLocation>
        <location evidence="2">Cell membrane</location>
    </subcellularLocation>
</comment>
<keyword evidence="7" id="KW-0547">Nucleotide-binding</keyword>
<evidence type="ECO:0000256" key="7">
    <source>
        <dbReference type="ARBA" id="ARBA00022741"/>
    </source>
</evidence>
<dbReference type="RefSeq" id="WP_078791041.1">
    <property type="nucleotide sequence ID" value="NZ_FUWR01000019.1"/>
</dbReference>
<dbReference type="AlphaFoldDB" id="A0A1T4RDN4"/>
<dbReference type="InterPro" id="IPR050736">
    <property type="entry name" value="Sensor_HK_Regulatory"/>
</dbReference>
<dbReference type="GO" id="GO:0000155">
    <property type="term" value="F:phosphorelay sensor kinase activity"/>
    <property type="evidence" value="ECO:0007669"/>
    <property type="project" value="InterPro"/>
</dbReference>
<dbReference type="SUPFAM" id="SSF47384">
    <property type="entry name" value="Homodimeric domain of signal transducing histidine kinase"/>
    <property type="match status" value="1"/>
</dbReference>
<gene>
    <name evidence="13" type="ORF">SAMN02745119_02815</name>
</gene>
<dbReference type="EMBL" id="FUWR01000019">
    <property type="protein sequence ID" value="SKA13906.1"/>
    <property type="molecule type" value="Genomic_DNA"/>
</dbReference>
<evidence type="ECO:0000259" key="12">
    <source>
        <dbReference type="PROSITE" id="PS50109"/>
    </source>
</evidence>
<dbReference type="Proteomes" id="UP000190102">
    <property type="component" value="Unassembled WGS sequence"/>
</dbReference>
<dbReference type="InterPro" id="IPR004358">
    <property type="entry name" value="Sig_transdc_His_kin-like_C"/>
</dbReference>
<keyword evidence="10" id="KW-0902">Two-component regulatory system</keyword>
<evidence type="ECO:0000313" key="13">
    <source>
        <dbReference type="EMBL" id="SKA13906.1"/>
    </source>
</evidence>
<dbReference type="GO" id="GO:0005524">
    <property type="term" value="F:ATP binding"/>
    <property type="evidence" value="ECO:0007669"/>
    <property type="project" value="UniProtKB-KW"/>
</dbReference>
<dbReference type="InterPro" id="IPR036890">
    <property type="entry name" value="HATPase_C_sf"/>
</dbReference>
<evidence type="ECO:0000256" key="6">
    <source>
        <dbReference type="ARBA" id="ARBA00022679"/>
    </source>
</evidence>
<keyword evidence="11" id="KW-0472">Membrane</keyword>
<dbReference type="OrthoDB" id="9797304at2"/>
<dbReference type="Pfam" id="PF00512">
    <property type="entry name" value="HisKA"/>
    <property type="match status" value="1"/>
</dbReference>
<evidence type="ECO:0000256" key="1">
    <source>
        <dbReference type="ARBA" id="ARBA00000085"/>
    </source>
</evidence>